<dbReference type="EMBL" id="LLXZ01000009">
    <property type="protein sequence ID" value="KRR14912.1"/>
    <property type="molecule type" value="Genomic_DNA"/>
</dbReference>
<keyword evidence="2" id="KW-1185">Reference proteome</keyword>
<dbReference type="Proteomes" id="UP000050863">
    <property type="component" value="Unassembled WGS sequence"/>
</dbReference>
<organism evidence="1 2">
    <name type="scientific">Bradyrhizobium jicamae</name>
    <dbReference type="NCBI Taxonomy" id="280332"/>
    <lineage>
        <taxon>Bacteria</taxon>
        <taxon>Pseudomonadati</taxon>
        <taxon>Pseudomonadota</taxon>
        <taxon>Alphaproteobacteria</taxon>
        <taxon>Hyphomicrobiales</taxon>
        <taxon>Nitrobacteraceae</taxon>
        <taxon>Bradyrhizobium</taxon>
    </lineage>
</organism>
<proteinExistence type="predicted"/>
<evidence type="ECO:0000313" key="1">
    <source>
        <dbReference type="EMBL" id="KRR14912.1"/>
    </source>
</evidence>
<gene>
    <name evidence="1" type="ORF">CQ12_32230</name>
</gene>
<dbReference type="InterPro" id="IPR029068">
    <property type="entry name" value="Glyas_Bleomycin-R_OHBP_Dase"/>
</dbReference>
<dbReference type="STRING" id="280332.CQ12_32230"/>
<dbReference type="Gene3D" id="3.10.180.10">
    <property type="entry name" value="2,3-Dihydroxybiphenyl 1,2-Dioxygenase, domain 1"/>
    <property type="match status" value="1"/>
</dbReference>
<dbReference type="OrthoDB" id="9792173at2"/>
<dbReference type="SUPFAM" id="SSF54593">
    <property type="entry name" value="Glyoxalase/Bleomycin resistance protein/Dihydroxybiphenyl dioxygenase"/>
    <property type="match status" value="1"/>
</dbReference>
<dbReference type="Pfam" id="PF13669">
    <property type="entry name" value="Glyoxalase_4"/>
    <property type="match status" value="1"/>
</dbReference>
<dbReference type="AlphaFoldDB" id="A0A0R3MC50"/>
<reference evidence="1 2" key="1">
    <citation type="submission" date="2014-03" db="EMBL/GenBank/DDBJ databases">
        <title>Bradyrhizobium valentinum sp. nov., isolated from effective nodules of Lupinus mariae-josephae, a lupine endemic of basic-lime soils in Eastern Spain.</title>
        <authorList>
            <person name="Duran D."/>
            <person name="Rey L."/>
            <person name="Navarro A."/>
            <person name="Busquets A."/>
            <person name="Imperial J."/>
            <person name="Ruiz-Argueso T."/>
        </authorList>
    </citation>
    <scope>NUCLEOTIDE SEQUENCE [LARGE SCALE GENOMIC DNA]</scope>
    <source>
        <strain evidence="1 2">PAC68</strain>
    </source>
</reference>
<comment type="caution">
    <text evidence="1">The sequence shown here is derived from an EMBL/GenBank/DDBJ whole genome shotgun (WGS) entry which is preliminary data.</text>
</comment>
<evidence type="ECO:0008006" key="3">
    <source>
        <dbReference type="Google" id="ProtNLM"/>
    </source>
</evidence>
<accession>A0A0R3MC50</accession>
<protein>
    <recommendedName>
        <fullName evidence="3">VOC domain-containing protein</fullName>
    </recommendedName>
</protein>
<name>A0A0R3MC50_9BRAD</name>
<evidence type="ECO:0000313" key="2">
    <source>
        <dbReference type="Proteomes" id="UP000050863"/>
    </source>
</evidence>
<sequence>MERLSKPIDADIPLLEKSADQLGYVVPDLEQAIKGWIDQGIGPWLTIGPVVVTDNKYLERPSRPLIMFGFCQVGGVQLELIQPLDDEPSSWRAFLAAGRSGFQHCGFCVEPHDYQRSVAEAKASGATIQQMLSFSGARFAYFSLPARAGSPMERIRLGEVAPEKANAVRNSIAGGCEIVELIEFQPRIREMFAKVTQAAATWDGKARPVRHLMGPVAKAAIGSRLLRTMRFR</sequence>
<dbReference type="RefSeq" id="WP_057833658.1">
    <property type="nucleotide sequence ID" value="NZ_LLXZ01000009.1"/>
</dbReference>